<sequence length="603" mass="67778">MSDHQRNRKIDPFLLSYTADELLIAYEFLSNWFPFLSRGLCQSCTLTLSRCIRSLDLEAAGDAERLKQQKKFTVLTPELPDLNYCNGNLDNCVNNSLGSWKEGADLYDTADTNSLGSWKDCADSSERLKQQENFTVFTPKLPDSNDCNGNLDNCSNNSLGSWKEGADLYDAADTNSLGSWKDGADGPQRFDEASVRRNRSDSYVGGADPSSRPVEEASRSKTFSSPIPAASMRMKMSWADMAQEDELDAEDISESTSWSSQLGNGNGVNEEETSIQETKRKTELSREQREHIQFCNVKSKKDFICLERVNGKVVNVLDGVELHTGVFSMAEQNRIVKFVEKLEEMGKNGQLKERTYTAPQKWMRGKGRVTIQFGCCYNYAKDKKGNPPGILKTETVDPLPNLLKVMIRRLVRWHVMPPNCVPDSCIVNIYEEGDCIPPHIDNHEFVRPFCTVSLLSECNIVFGSNLKTVAPGEFAGAIAIPLPVGSVLVLKGNGADVAKHCVPAVRTKRISITFRRMDESKRPMGYVPEQDLQGLQPLSYEADRYENSNTSKSRHSTRKQSGRQEENKETVKISIERNFKPHYFGRNRQGPADTRRVWVAVNK</sequence>
<evidence type="ECO:0000313" key="3">
    <source>
        <dbReference type="Proteomes" id="UP000790787"/>
    </source>
</evidence>
<accession>A0A1S3Z493</accession>
<dbReference type="STRING" id="4097.A0A1S3Z493"/>
<name>A0A1S3Z493_TOBAC</name>
<dbReference type="GO" id="GO:0003729">
    <property type="term" value="F:mRNA binding"/>
    <property type="evidence" value="ECO:0007669"/>
    <property type="project" value="InterPro"/>
</dbReference>
<dbReference type="RefSeq" id="XP_016459213.1">
    <property type="nucleotide sequence ID" value="XM_016603727.1"/>
</dbReference>
<reference evidence="3" key="1">
    <citation type="journal article" date="2014" name="Nat. Commun.">
        <title>The tobacco genome sequence and its comparison with those of tomato and potato.</title>
        <authorList>
            <person name="Sierro N."/>
            <person name="Battey J.N."/>
            <person name="Ouadi S."/>
            <person name="Bakaher N."/>
            <person name="Bovet L."/>
            <person name="Willig A."/>
            <person name="Goepfert S."/>
            <person name="Peitsch M.C."/>
            <person name="Ivanov N.V."/>
        </authorList>
    </citation>
    <scope>NUCLEOTIDE SEQUENCE [LARGE SCALE GENOMIC DNA]</scope>
</reference>
<dbReference type="AlphaFoldDB" id="A0A1S3Z493"/>
<dbReference type="Gene3D" id="2.60.120.590">
    <property type="entry name" value="Alpha-ketoglutarate-dependent dioxygenase AlkB-like"/>
    <property type="match status" value="1"/>
</dbReference>
<dbReference type="SUPFAM" id="SSF51197">
    <property type="entry name" value="Clavaminate synthase-like"/>
    <property type="match status" value="1"/>
</dbReference>
<dbReference type="GeneID" id="107782788"/>
<dbReference type="PROSITE" id="PS51471">
    <property type="entry name" value="FE2OG_OXY"/>
    <property type="match status" value="1"/>
</dbReference>
<dbReference type="OMA" id="VQEPFDE"/>
<organism evidence="3 4">
    <name type="scientific">Nicotiana tabacum</name>
    <name type="common">Common tobacco</name>
    <dbReference type="NCBI Taxonomy" id="4097"/>
    <lineage>
        <taxon>Eukaryota</taxon>
        <taxon>Viridiplantae</taxon>
        <taxon>Streptophyta</taxon>
        <taxon>Embryophyta</taxon>
        <taxon>Tracheophyta</taxon>
        <taxon>Spermatophyta</taxon>
        <taxon>Magnoliopsida</taxon>
        <taxon>eudicotyledons</taxon>
        <taxon>Gunneridae</taxon>
        <taxon>Pentapetalae</taxon>
        <taxon>asterids</taxon>
        <taxon>lamiids</taxon>
        <taxon>Solanales</taxon>
        <taxon>Solanaceae</taxon>
        <taxon>Nicotianoideae</taxon>
        <taxon>Nicotianeae</taxon>
        <taxon>Nicotiana</taxon>
    </lineage>
</organism>
<dbReference type="GO" id="GO:0006402">
    <property type="term" value="P:mRNA catabolic process"/>
    <property type="evidence" value="ECO:0007669"/>
    <property type="project" value="InterPro"/>
</dbReference>
<dbReference type="Pfam" id="PF13532">
    <property type="entry name" value="2OG-FeII_Oxy_2"/>
    <property type="match status" value="1"/>
</dbReference>
<dbReference type="InterPro" id="IPR027450">
    <property type="entry name" value="AlkB-like"/>
</dbReference>
<dbReference type="OrthoDB" id="271595at2759"/>
<dbReference type="InterPro" id="IPR044842">
    <property type="entry name" value="ALKBH9B/ALKBH10B-like"/>
</dbReference>
<dbReference type="Proteomes" id="UP000790787">
    <property type="component" value="Chromosome 17"/>
</dbReference>
<protein>
    <recommendedName>
        <fullName evidence="2">Fe2OG dioxygenase domain-containing protein</fullName>
    </recommendedName>
</protein>
<evidence type="ECO:0000313" key="4">
    <source>
        <dbReference type="RefSeq" id="XP_016459213.1"/>
    </source>
</evidence>
<dbReference type="PANTHER" id="PTHR31447">
    <property type="entry name" value="HYDROXYPROLINE-RICH GLYCOPROTEIN FAMILY PROTEIN-RELATED"/>
    <property type="match status" value="1"/>
</dbReference>
<reference evidence="4" key="2">
    <citation type="submission" date="2025-08" db="UniProtKB">
        <authorList>
            <consortium name="RefSeq"/>
        </authorList>
    </citation>
    <scope>IDENTIFICATION</scope>
</reference>
<evidence type="ECO:0000256" key="1">
    <source>
        <dbReference type="ARBA" id="ARBA00007879"/>
    </source>
</evidence>
<dbReference type="KEGG" id="nta:107782788"/>
<dbReference type="PANTHER" id="PTHR31447:SF5">
    <property type="entry name" value="FE2OG DIOXYGENASE DOMAIN-CONTAINING PROTEIN"/>
    <property type="match status" value="1"/>
</dbReference>
<dbReference type="GO" id="GO:0032451">
    <property type="term" value="F:demethylase activity"/>
    <property type="evidence" value="ECO:0007669"/>
    <property type="project" value="InterPro"/>
</dbReference>
<gene>
    <name evidence="4" type="primary">LOC107782788</name>
</gene>
<dbReference type="InterPro" id="IPR005123">
    <property type="entry name" value="Oxoglu/Fe-dep_dioxygenase_dom"/>
</dbReference>
<evidence type="ECO:0000259" key="2">
    <source>
        <dbReference type="PROSITE" id="PS51471"/>
    </source>
</evidence>
<keyword evidence="3" id="KW-1185">Reference proteome</keyword>
<dbReference type="InterPro" id="IPR037151">
    <property type="entry name" value="AlkB-like_sf"/>
</dbReference>
<dbReference type="SMR" id="A0A1S3Z493"/>
<dbReference type="PaxDb" id="4097-A0A1S3Z493"/>
<comment type="similarity">
    <text evidence="1">Belongs to the alkB family.</text>
</comment>
<proteinExistence type="inferred from homology"/>